<dbReference type="InterPro" id="IPR000994">
    <property type="entry name" value="Pept_M24"/>
</dbReference>
<dbReference type="EMBL" id="CP061379">
    <property type="protein sequence ID" value="QPF90754.1"/>
    <property type="molecule type" value="Genomic_DNA"/>
</dbReference>
<dbReference type="KEGG" id="bcou:IC761_30430"/>
<dbReference type="SUPFAM" id="SSF53092">
    <property type="entry name" value="Creatinase/prolidase N-terminal domain"/>
    <property type="match status" value="1"/>
</dbReference>
<dbReference type="Gene3D" id="3.40.350.10">
    <property type="entry name" value="Creatinase/prolidase N-terminal domain"/>
    <property type="match status" value="1"/>
</dbReference>
<dbReference type="CDD" id="cd01066">
    <property type="entry name" value="APP_MetAP"/>
    <property type="match status" value="1"/>
</dbReference>
<dbReference type="AlphaFoldDB" id="A0A7S9D5I0"/>
<feature type="domain" description="Creatinase N-terminal" evidence="2">
    <location>
        <begin position="18"/>
        <end position="160"/>
    </location>
</feature>
<reference evidence="3 4" key="1">
    <citation type="submission" date="2020-09" db="EMBL/GenBank/DDBJ databases">
        <title>Complete genomes of bradyrhizobia occurring on native shrubby legumes in Australia.</title>
        <authorList>
            <person name="Lafay B."/>
        </authorList>
    </citation>
    <scope>NUCLEOTIDE SEQUENCE [LARGE SCALE GENOMIC DNA]</scope>
    <source>
        <strain evidence="3 4">BDV5040</strain>
    </source>
</reference>
<dbReference type="Pfam" id="PF01321">
    <property type="entry name" value="Creatinase_N"/>
    <property type="match status" value="1"/>
</dbReference>
<dbReference type="Pfam" id="PF00557">
    <property type="entry name" value="Peptidase_M24"/>
    <property type="match status" value="1"/>
</dbReference>
<feature type="domain" description="Peptidase M24" evidence="1">
    <location>
        <begin position="169"/>
        <end position="373"/>
    </location>
</feature>
<keyword evidence="4" id="KW-1185">Reference proteome</keyword>
<keyword evidence="3" id="KW-0645">Protease</keyword>
<dbReference type="Gene3D" id="3.90.230.10">
    <property type="entry name" value="Creatinase/methionine aminopeptidase superfamily"/>
    <property type="match status" value="1"/>
</dbReference>
<dbReference type="InterPro" id="IPR000587">
    <property type="entry name" value="Creatinase_N"/>
</dbReference>
<dbReference type="RefSeq" id="WP_195800337.1">
    <property type="nucleotide sequence ID" value="NZ_CP061379.1"/>
</dbReference>
<evidence type="ECO:0000259" key="1">
    <source>
        <dbReference type="Pfam" id="PF00557"/>
    </source>
</evidence>
<evidence type="ECO:0000313" key="4">
    <source>
        <dbReference type="Proteomes" id="UP000594621"/>
    </source>
</evidence>
<organism evidence="3 4">
    <name type="scientific">Bradyrhizobium commune</name>
    <dbReference type="NCBI Taxonomy" id="83627"/>
    <lineage>
        <taxon>Bacteria</taxon>
        <taxon>Pseudomonadati</taxon>
        <taxon>Pseudomonadota</taxon>
        <taxon>Alphaproteobacteria</taxon>
        <taxon>Hyphomicrobiales</taxon>
        <taxon>Nitrobacteraceae</taxon>
        <taxon>Bradyrhizobium</taxon>
    </lineage>
</organism>
<gene>
    <name evidence="3" type="ORF">IC761_30430</name>
</gene>
<name>A0A7S9D5I0_9BRAD</name>
<dbReference type="InterPro" id="IPR029149">
    <property type="entry name" value="Creatin/AminoP/Spt16_N"/>
</dbReference>
<protein>
    <submittedName>
        <fullName evidence="3">Aminopeptidase P family protein</fullName>
    </submittedName>
</protein>
<dbReference type="GO" id="GO:0004177">
    <property type="term" value="F:aminopeptidase activity"/>
    <property type="evidence" value="ECO:0007669"/>
    <property type="project" value="UniProtKB-KW"/>
</dbReference>
<accession>A0A7S9D5I0</accession>
<dbReference type="PANTHER" id="PTHR46112">
    <property type="entry name" value="AMINOPEPTIDASE"/>
    <property type="match status" value="1"/>
</dbReference>
<evidence type="ECO:0000313" key="3">
    <source>
        <dbReference type="EMBL" id="QPF90754.1"/>
    </source>
</evidence>
<dbReference type="Proteomes" id="UP000594621">
    <property type="component" value="Chromosome"/>
</dbReference>
<keyword evidence="3" id="KW-0378">Hydrolase</keyword>
<evidence type="ECO:0000259" key="2">
    <source>
        <dbReference type="Pfam" id="PF01321"/>
    </source>
</evidence>
<dbReference type="InterPro" id="IPR050659">
    <property type="entry name" value="Peptidase_M24B"/>
</dbReference>
<keyword evidence="3" id="KW-0031">Aminopeptidase</keyword>
<sequence>MTMPKASQAFPRSEYLRRLTAVKSEMERREVEVLVVTAPANITYLSGYTSKSGYVPQGLVVSLKDEEPTFLTRRMDGPAALHQMFIDRSRVIGYPEALIANPDRDGYDAIIDFILDKGIGHKGIGLEAKLLPASTVEKFRSRAAEAKIVDCTNAVTWIRGVKSDLEIAMMREAAAISDAGMLKAKDVIRPRVREADASAEIIATLVRGANGKPGTDLASFFLCATPRTSTCHIRWTEDVLQQGSQVNLEFSGVRHGYTSPLMRTMSIGKPSDVIRRLHEGEVAGLEAALAAAKTGRTCHDVAAAFNTTLKKHGFEKESRCGYAVGIDWTEPTASLKEGDMTVLKPNMTFHLMLGNWIDEDVGYVISETFRVTDAGGEPFTKLPRELFEISS</sequence>
<proteinExistence type="predicted"/>
<dbReference type="SUPFAM" id="SSF55920">
    <property type="entry name" value="Creatinase/aminopeptidase"/>
    <property type="match status" value="1"/>
</dbReference>
<dbReference type="InterPro" id="IPR036005">
    <property type="entry name" value="Creatinase/aminopeptidase-like"/>
</dbReference>
<dbReference type="PANTHER" id="PTHR46112:SF2">
    <property type="entry name" value="XAA-PRO AMINOPEPTIDASE P-RELATED"/>
    <property type="match status" value="1"/>
</dbReference>